<proteinExistence type="predicted"/>
<evidence type="ECO:0000313" key="2">
    <source>
        <dbReference type="EMBL" id="NHZ91694.1"/>
    </source>
</evidence>
<evidence type="ECO:0000313" key="3">
    <source>
        <dbReference type="Proteomes" id="UP000609726"/>
    </source>
</evidence>
<feature type="transmembrane region" description="Helical" evidence="1">
    <location>
        <begin position="12"/>
        <end position="35"/>
    </location>
</feature>
<keyword evidence="1" id="KW-0812">Transmembrane</keyword>
<dbReference type="EMBL" id="WHJH01000033">
    <property type="protein sequence ID" value="NHZ91694.1"/>
    <property type="molecule type" value="Genomic_DNA"/>
</dbReference>
<keyword evidence="3" id="KW-1185">Reference proteome</keyword>
<protein>
    <submittedName>
        <fullName evidence="2">Type IV pilus modification protein PilV</fullName>
    </submittedName>
</protein>
<dbReference type="Proteomes" id="UP000609726">
    <property type="component" value="Unassembled WGS sequence"/>
</dbReference>
<dbReference type="RefSeq" id="WP_166880043.1">
    <property type="nucleotide sequence ID" value="NZ_WHJH01000033.1"/>
</dbReference>
<dbReference type="InterPro" id="IPR012902">
    <property type="entry name" value="N_methyl_site"/>
</dbReference>
<organism evidence="2 3">
    <name type="scientific">Massilia mucilaginosa</name>
    <dbReference type="NCBI Taxonomy" id="2609282"/>
    <lineage>
        <taxon>Bacteria</taxon>
        <taxon>Pseudomonadati</taxon>
        <taxon>Pseudomonadota</taxon>
        <taxon>Betaproteobacteria</taxon>
        <taxon>Burkholderiales</taxon>
        <taxon>Oxalobacteraceae</taxon>
        <taxon>Telluria group</taxon>
        <taxon>Massilia</taxon>
    </lineage>
</organism>
<evidence type="ECO:0000256" key="1">
    <source>
        <dbReference type="SAM" id="Phobius"/>
    </source>
</evidence>
<reference evidence="2 3" key="1">
    <citation type="submission" date="2019-10" db="EMBL/GenBank/DDBJ databases">
        <title>Taxonomy of Antarctic Massilia spp.: description of Massilia rubra sp. nov., Massilia aquatica sp. nov., Massilia mucilaginosa sp. nov., Massilia frigida sp. nov. isolated from streams, lakes and regoliths.</title>
        <authorList>
            <person name="Holochova P."/>
            <person name="Sedlacek I."/>
            <person name="Kralova S."/>
            <person name="Maslanova I."/>
            <person name="Busse H.-J."/>
            <person name="Stankova E."/>
            <person name="Vrbovska V."/>
            <person name="Kovarovic V."/>
            <person name="Bartak M."/>
            <person name="Svec P."/>
            <person name="Pantucek R."/>
        </authorList>
    </citation>
    <scope>NUCLEOTIDE SEQUENCE [LARGE SCALE GENOMIC DNA]</scope>
    <source>
        <strain evidence="2 3">CCM 8733</strain>
    </source>
</reference>
<accession>A0ABX0NY36</accession>
<sequence>MNTTSSPRRQSGTTLIEVLVTLLMLAFGLLGLGAFQTKAQVGSIEAYHRAQAVVLLEDIQGRMHGSTLADVPLFVTTTPLGTGDDFAADVDCSLEAVGANRDRCEWSRALKGAAEVKTGSSGSSNIGAMTGARGCVTEVQAMNNVRGVCSPGIYMVSVAWQGLHPIKTPSLACGKDLYGADTHRRAIAVQVTVGLPLCNPTPVN</sequence>
<name>A0ABX0NY36_9BURK</name>
<keyword evidence="1" id="KW-0472">Membrane</keyword>
<dbReference type="Pfam" id="PF07963">
    <property type="entry name" value="N_methyl"/>
    <property type="match status" value="1"/>
</dbReference>
<gene>
    <name evidence="2" type="ORF">F2P45_22185</name>
</gene>
<keyword evidence="1" id="KW-1133">Transmembrane helix</keyword>
<comment type="caution">
    <text evidence="2">The sequence shown here is derived from an EMBL/GenBank/DDBJ whole genome shotgun (WGS) entry which is preliminary data.</text>
</comment>